<evidence type="ECO:0000256" key="5">
    <source>
        <dbReference type="PIRSR" id="PIRSR602401-1"/>
    </source>
</evidence>
<dbReference type="SUPFAM" id="SSF48264">
    <property type="entry name" value="Cytochrome P450"/>
    <property type="match status" value="1"/>
</dbReference>
<dbReference type="PROSITE" id="PS00086">
    <property type="entry name" value="CYTOCHROME_P450"/>
    <property type="match status" value="1"/>
</dbReference>
<dbReference type="STRING" id="13333.U5CXT6"/>
<dbReference type="EMBL" id="KI392518">
    <property type="protein sequence ID" value="ERN14964.1"/>
    <property type="molecule type" value="Genomic_DNA"/>
</dbReference>
<dbReference type="Gene3D" id="1.10.630.10">
    <property type="entry name" value="Cytochrome P450"/>
    <property type="match status" value="1"/>
</dbReference>
<organism evidence="7 8">
    <name type="scientific">Amborella trichopoda</name>
    <dbReference type="NCBI Taxonomy" id="13333"/>
    <lineage>
        <taxon>Eukaryota</taxon>
        <taxon>Viridiplantae</taxon>
        <taxon>Streptophyta</taxon>
        <taxon>Embryophyta</taxon>
        <taxon>Tracheophyta</taxon>
        <taxon>Spermatophyta</taxon>
        <taxon>Magnoliopsida</taxon>
        <taxon>Amborellales</taxon>
        <taxon>Amborellaceae</taxon>
        <taxon>Amborella</taxon>
    </lineage>
</organism>
<dbReference type="Proteomes" id="UP000017836">
    <property type="component" value="Unassembled WGS sequence"/>
</dbReference>
<dbReference type="CDD" id="cd11073">
    <property type="entry name" value="CYP76-like"/>
    <property type="match status" value="1"/>
</dbReference>
<comment type="cofactor">
    <cofactor evidence="5">
        <name>heme</name>
        <dbReference type="ChEBI" id="CHEBI:30413"/>
    </cofactor>
</comment>
<evidence type="ECO:0000256" key="6">
    <source>
        <dbReference type="RuleBase" id="RU000461"/>
    </source>
</evidence>
<protein>
    <recommendedName>
        <fullName evidence="9">Cytochrome P450</fullName>
    </recommendedName>
</protein>
<gene>
    <name evidence="7" type="ORF">AMTR_s00032p00215290</name>
</gene>
<keyword evidence="5 6" id="KW-0349">Heme</keyword>
<dbReference type="GO" id="GO:0020037">
    <property type="term" value="F:heme binding"/>
    <property type="evidence" value="ECO:0007669"/>
    <property type="project" value="InterPro"/>
</dbReference>
<dbReference type="OMA" id="THRRFAI"/>
<sequence length="512" mass="57256">MEQVLWSTGACALSLLFCALALALMLLTGKRQSHLPPGPKGLPMVGSLHRLGSRPHEALAALAETHGSLMTLQLGFMTTVVVSSSEMAKEVLQKNDLVFGGRTVIEVLKMRSYPEGSLVWAQTGPRWRALRRICTTQLFTPQRLDSLQALRCQKVHEMVELIRQAEPAVDIGRAAFVTSMNIISNMIFSADMVNPNSGSAQEFRDVVWAIMEVAGAPNLADYFPMLKALDPQGLKGRCNKLFGRLHQFLNVKIDERLQSRERGGVDRGDFIDAILDSKQENGVDFSRSEILALLTVRHYPRLCYAENEKDLFVAGSDTSSTTVEWAMAELLRNPDKMAMANMELSRILGGPEHIMEELDISRLPYLQSVVKETWRFHPPVPLLIPHRADATVNVAGYIVPKHTQVLINYWAIGRDPKVWDNPTAFLPERFLGCNVDYKGKDFQFIPFGAGRRICPGLPLGVRMVHLILASLLHYFDWGLPDGMKAEEMDMRDKFGVTLQKLVPLRVIPVQSS</sequence>
<dbReference type="GO" id="GO:0016709">
    <property type="term" value="F:oxidoreductase activity, acting on paired donors, with incorporation or reduction of molecular oxygen, NAD(P)H as one donor, and incorporation of one atom of oxygen"/>
    <property type="evidence" value="ECO:0000318"/>
    <property type="project" value="GO_Central"/>
</dbReference>
<dbReference type="Pfam" id="PF00067">
    <property type="entry name" value="p450"/>
    <property type="match status" value="1"/>
</dbReference>
<keyword evidence="8" id="KW-1185">Reference proteome</keyword>
<evidence type="ECO:0000256" key="3">
    <source>
        <dbReference type="ARBA" id="ARBA00023002"/>
    </source>
</evidence>
<evidence type="ECO:0000256" key="1">
    <source>
        <dbReference type="ARBA" id="ARBA00010617"/>
    </source>
</evidence>
<proteinExistence type="inferred from homology"/>
<dbReference type="Gramene" id="ERN14964">
    <property type="protein sequence ID" value="ERN14964"/>
    <property type="gene ID" value="AMTR_s00032p00215290"/>
</dbReference>
<keyword evidence="3 6" id="KW-0560">Oxidoreductase</keyword>
<dbReference type="AlphaFoldDB" id="U5CXT6"/>
<keyword evidence="2 5" id="KW-0479">Metal-binding</keyword>
<dbReference type="FunFam" id="1.10.630.10:FF:000007">
    <property type="entry name" value="Cytochrome P450 76C4"/>
    <property type="match status" value="1"/>
</dbReference>
<dbReference type="PRINTS" id="PR00385">
    <property type="entry name" value="P450"/>
</dbReference>
<evidence type="ECO:0000256" key="2">
    <source>
        <dbReference type="ARBA" id="ARBA00022723"/>
    </source>
</evidence>
<reference evidence="8" key="1">
    <citation type="journal article" date="2013" name="Science">
        <title>The Amborella genome and the evolution of flowering plants.</title>
        <authorList>
            <consortium name="Amborella Genome Project"/>
        </authorList>
    </citation>
    <scope>NUCLEOTIDE SEQUENCE [LARGE SCALE GENOMIC DNA]</scope>
</reference>
<dbReference type="HOGENOM" id="CLU_001570_4_2_1"/>
<dbReference type="InterPro" id="IPR001128">
    <property type="entry name" value="Cyt_P450"/>
</dbReference>
<dbReference type="GO" id="GO:0016020">
    <property type="term" value="C:membrane"/>
    <property type="evidence" value="ECO:0000318"/>
    <property type="project" value="GO_Central"/>
</dbReference>
<evidence type="ECO:0000256" key="4">
    <source>
        <dbReference type="ARBA" id="ARBA00023004"/>
    </source>
</evidence>
<dbReference type="PRINTS" id="PR00463">
    <property type="entry name" value="EP450I"/>
</dbReference>
<dbReference type="InterPro" id="IPR017972">
    <property type="entry name" value="Cyt_P450_CS"/>
</dbReference>
<keyword evidence="6" id="KW-0503">Monooxygenase</keyword>
<name>U5CXT6_AMBTC</name>
<evidence type="ECO:0008006" key="9">
    <source>
        <dbReference type="Google" id="ProtNLM"/>
    </source>
</evidence>
<dbReference type="PANTHER" id="PTHR47950:SF48">
    <property type="entry name" value="CYTOCHROME P450 FAMILY PROTEIN, EXPRESSED"/>
    <property type="match status" value="1"/>
</dbReference>
<accession>U5CXT6</accession>
<feature type="binding site" description="axial binding residue" evidence="5">
    <location>
        <position position="454"/>
    </location>
    <ligand>
        <name>heme</name>
        <dbReference type="ChEBI" id="CHEBI:30413"/>
    </ligand>
    <ligandPart>
        <name>Fe</name>
        <dbReference type="ChEBI" id="CHEBI:18248"/>
    </ligandPart>
</feature>
<evidence type="ECO:0000313" key="8">
    <source>
        <dbReference type="Proteomes" id="UP000017836"/>
    </source>
</evidence>
<dbReference type="eggNOG" id="KOG0156">
    <property type="taxonomic scope" value="Eukaryota"/>
</dbReference>
<evidence type="ECO:0000313" key="7">
    <source>
        <dbReference type="EMBL" id="ERN14964.1"/>
    </source>
</evidence>
<keyword evidence="4 5" id="KW-0408">Iron</keyword>
<dbReference type="InterPro" id="IPR036396">
    <property type="entry name" value="Cyt_P450_sf"/>
</dbReference>
<dbReference type="GO" id="GO:0005506">
    <property type="term" value="F:iron ion binding"/>
    <property type="evidence" value="ECO:0007669"/>
    <property type="project" value="InterPro"/>
</dbReference>
<dbReference type="PANTHER" id="PTHR47950">
    <property type="entry name" value="CYTOCHROME P450, FAMILY 76, SUBFAMILY C, POLYPEPTIDE 5-RELATED"/>
    <property type="match status" value="1"/>
</dbReference>
<dbReference type="InterPro" id="IPR002401">
    <property type="entry name" value="Cyt_P450_E_grp-I"/>
</dbReference>
<comment type="similarity">
    <text evidence="1 6">Belongs to the cytochrome P450 family.</text>
</comment>